<dbReference type="SMART" id="SM00304">
    <property type="entry name" value="HAMP"/>
    <property type="match status" value="1"/>
</dbReference>
<keyword evidence="2" id="KW-0997">Cell inner membrane</keyword>
<keyword evidence="6" id="KW-1133">Transmembrane helix</keyword>
<proteinExistence type="inferred from homology"/>
<keyword evidence="6" id="KW-0812">Transmembrane</keyword>
<dbReference type="OrthoDB" id="354287at2"/>
<name>A0A916TN18_9HYPH</name>
<evidence type="ECO:0000256" key="3">
    <source>
        <dbReference type="ARBA" id="ARBA00023224"/>
    </source>
</evidence>
<dbReference type="InterPro" id="IPR033462">
    <property type="entry name" value="Cache_3-Cache_2"/>
</dbReference>
<dbReference type="Pfam" id="PF00015">
    <property type="entry name" value="MCPsignal"/>
    <property type="match status" value="1"/>
</dbReference>
<dbReference type="SUPFAM" id="SSF103190">
    <property type="entry name" value="Sensory domain-like"/>
    <property type="match status" value="1"/>
</dbReference>
<dbReference type="CDD" id="cd06225">
    <property type="entry name" value="HAMP"/>
    <property type="match status" value="1"/>
</dbReference>
<sequence>MRFLSRVNISTAMVIANSGFLLLAMLVVGFIVYHVASGQAAQSATDKQNESLRAAATLFAERIDGAKISWNSDGNVRRIELEALPEFTNHDLIESITRITGETATVFAWDEETRDFWRRTTNIIKPDGNRAVGTPLGVNGAVYPVIMAGNTFIGQATILGKEYYTIYEPIFTPSGDTIGILYAGVEQKTVLANVWELVSSFVMWTIPVTVVFVALSWFLISRLLKPVTELAQATRNIAEDNLEIEIPFIDRHDQIGELAQSVDTLKARSIERRELAEGQAQDQEARQQRQESVQALIADFRANALDLLGSVEQTAANLDGTAEDLRKLAQESAGHATDTSQSSQATSANVQTVASAAEELAASIGEISSQVARTTDIVGRATEGTRTTNEKVEGLAQSAAKIGEVVTLIQAIAEQTNLLALNATIEAARAGEAGKGFAVVAAEVKELATQTSKATEEIGSQISAIQEATRESAEAIAEITGTMEEVNQYTSVIAAAVEQQGAATTEISQNVQRASDGTQAVSDNMGRLLGAVESTSQSSERVLEASSEVGQKTVQLKTEVERFLAGVAAA</sequence>
<dbReference type="PANTHER" id="PTHR32089">
    <property type="entry name" value="METHYL-ACCEPTING CHEMOTAXIS PROTEIN MCPB"/>
    <property type="match status" value="1"/>
</dbReference>
<feature type="transmembrane region" description="Helical" evidence="6">
    <location>
        <begin position="201"/>
        <end position="220"/>
    </location>
</feature>
<evidence type="ECO:0000256" key="5">
    <source>
        <dbReference type="PROSITE-ProRule" id="PRU00284"/>
    </source>
</evidence>
<protein>
    <submittedName>
        <fullName evidence="10">Methyl-accepting chemotaxis protein</fullName>
    </submittedName>
</protein>
<dbReference type="Gene3D" id="1.10.287.950">
    <property type="entry name" value="Methyl-accepting chemotaxis protein"/>
    <property type="match status" value="1"/>
</dbReference>
<dbReference type="PROSITE" id="PS50885">
    <property type="entry name" value="HAMP"/>
    <property type="match status" value="1"/>
</dbReference>
<dbReference type="Pfam" id="PF00672">
    <property type="entry name" value="HAMP"/>
    <property type="match status" value="1"/>
</dbReference>
<dbReference type="RefSeq" id="WP_150496774.1">
    <property type="nucleotide sequence ID" value="NZ_BMFA01000011.1"/>
</dbReference>
<dbReference type="PANTHER" id="PTHR32089:SF112">
    <property type="entry name" value="LYSOZYME-LIKE PROTEIN-RELATED"/>
    <property type="match status" value="1"/>
</dbReference>
<dbReference type="Gene3D" id="6.10.340.10">
    <property type="match status" value="1"/>
</dbReference>
<feature type="domain" description="HAMP" evidence="9">
    <location>
        <begin position="221"/>
        <end position="274"/>
    </location>
</feature>
<dbReference type="PROSITE" id="PS50111">
    <property type="entry name" value="CHEMOTAXIS_TRANSDUC_2"/>
    <property type="match status" value="1"/>
</dbReference>
<keyword evidence="3 5" id="KW-0807">Transducer</keyword>
<dbReference type="GO" id="GO:0005886">
    <property type="term" value="C:plasma membrane"/>
    <property type="evidence" value="ECO:0007669"/>
    <property type="project" value="UniProtKB-SubCell"/>
</dbReference>
<dbReference type="PROSITE" id="PS50192">
    <property type="entry name" value="T_SNARE"/>
    <property type="match status" value="1"/>
</dbReference>
<reference evidence="10" key="1">
    <citation type="journal article" date="2014" name="Int. J. Syst. Evol. Microbiol.">
        <title>Complete genome sequence of Corynebacterium casei LMG S-19264T (=DSM 44701T), isolated from a smear-ripened cheese.</title>
        <authorList>
            <consortium name="US DOE Joint Genome Institute (JGI-PGF)"/>
            <person name="Walter F."/>
            <person name="Albersmeier A."/>
            <person name="Kalinowski J."/>
            <person name="Ruckert C."/>
        </authorList>
    </citation>
    <scope>NUCLEOTIDE SEQUENCE</scope>
    <source>
        <strain evidence="10">CGMCC 1.12426</strain>
    </source>
</reference>
<dbReference type="InterPro" id="IPR003660">
    <property type="entry name" value="HAMP_dom"/>
</dbReference>
<keyword evidence="6" id="KW-0472">Membrane</keyword>
<organism evidence="10 11">
    <name type="scientific">Roseibium aquae</name>
    <dbReference type="NCBI Taxonomy" id="1323746"/>
    <lineage>
        <taxon>Bacteria</taxon>
        <taxon>Pseudomonadati</taxon>
        <taxon>Pseudomonadota</taxon>
        <taxon>Alphaproteobacteria</taxon>
        <taxon>Hyphomicrobiales</taxon>
        <taxon>Stappiaceae</taxon>
        <taxon>Roseibium</taxon>
    </lineage>
</organism>
<feature type="domain" description="Methyl-accepting transducer" evidence="7">
    <location>
        <begin position="314"/>
        <end position="550"/>
    </location>
</feature>
<gene>
    <name evidence="10" type="ORF">GCM10011316_33520</name>
</gene>
<evidence type="ECO:0000259" key="9">
    <source>
        <dbReference type="PROSITE" id="PS50885"/>
    </source>
</evidence>
<comment type="subcellular location">
    <subcellularLocation>
        <location evidence="1">Cell inner membrane</location>
        <topology evidence="1">Multi-pass membrane protein</topology>
    </subcellularLocation>
</comment>
<keyword evidence="11" id="KW-1185">Reference proteome</keyword>
<comment type="similarity">
    <text evidence="4">Belongs to the methyl-accepting chemotaxis (MCP) protein family.</text>
</comment>
<accession>A0A916TN18</accession>
<keyword evidence="2" id="KW-1003">Cell membrane</keyword>
<dbReference type="EMBL" id="BMFA01000011">
    <property type="protein sequence ID" value="GGB58731.1"/>
    <property type="molecule type" value="Genomic_DNA"/>
</dbReference>
<comment type="caution">
    <text evidence="10">The sequence shown here is derived from an EMBL/GenBank/DDBJ whole genome shotgun (WGS) entry which is preliminary data.</text>
</comment>
<evidence type="ECO:0000256" key="4">
    <source>
        <dbReference type="ARBA" id="ARBA00029447"/>
    </source>
</evidence>
<dbReference type="Proteomes" id="UP000605148">
    <property type="component" value="Unassembled WGS sequence"/>
</dbReference>
<evidence type="ECO:0000313" key="10">
    <source>
        <dbReference type="EMBL" id="GGB58731.1"/>
    </source>
</evidence>
<evidence type="ECO:0000259" key="8">
    <source>
        <dbReference type="PROSITE" id="PS50192"/>
    </source>
</evidence>
<dbReference type="GO" id="GO:0007165">
    <property type="term" value="P:signal transduction"/>
    <property type="evidence" value="ECO:0007669"/>
    <property type="project" value="UniProtKB-KW"/>
</dbReference>
<dbReference type="InterPro" id="IPR029151">
    <property type="entry name" value="Sensor-like_sf"/>
</dbReference>
<dbReference type="SUPFAM" id="SSF58104">
    <property type="entry name" value="Methyl-accepting chemotaxis protein (MCP) signaling domain"/>
    <property type="match status" value="1"/>
</dbReference>
<dbReference type="AlphaFoldDB" id="A0A916TN18"/>
<evidence type="ECO:0000256" key="6">
    <source>
        <dbReference type="SAM" id="Phobius"/>
    </source>
</evidence>
<feature type="domain" description="T-SNARE coiled-coil homology" evidence="8">
    <location>
        <begin position="466"/>
        <end position="528"/>
    </location>
</feature>
<dbReference type="SMART" id="SM00283">
    <property type="entry name" value="MA"/>
    <property type="match status" value="1"/>
</dbReference>
<evidence type="ECO:0000313" key="11">
    <source>
        <dbReference type="Proteomes" id="UP000605148"/>
    </source>
</evidence>
<evidence type="ECO:0000256" key="2">
    <source>
        <dbReference type="ARBA" id="ARBA00022519"/>
    </source>
</evidence>
<evidence type="ECO:0000256" key="1">
    <source>
        <dbReference type="ARBA" id="ARBA00004429"/>
    </source>
</evidence>
<dbReference type="InterPro" id="IPR000727">
    <property type="entry name" value="T_SNARE_dom"/>
</dbReference>
<feature type="transmembrane region" description="Helical" evidence="6">
    <location>
        <begin position="12"/>
        <end position="36"/>
    </location>
</feature>
<evidence type="ECO:0000259" key="7">
    <source>
        <dbReference type="PROSITE" id="PS50111"/>
    </source>
</evidence>
<dbReference type="InterPro" id="IPR004089">
    <property type="entry name" value="MCPsignal_dom"/>
</dbReference>
<reference evidence="10" key="2">
    <citation type="submission" date="2020-09" db="EMBL/GenBank/DDBJ databases">
        <authorList>
            <person name="Sun Q."/>
            <person name="Zhou Y."/>
        </authorList>
    </citation>
    <scope>NUCLEOTIDE SEQUENCE</scope>
    <source>
        <strain evidence="10">CGMCC 1.12426</strain>
    </source>
</reference>
<dbReference type="Pfam" id="PF17201">
    <property type="entry name" value="Cache_3-Cache_2"/>
    <property type="match status" value="1"/>
</dbReference>